<keyword evidence="8" id="KW-0274">FAD</keyword>
<keyword evidence="16" id="KW-1185">Reference proteome</keyword>
<evidence type="ECO:0000256" key="9">
    <source>
        <dbReference type="ARBA" id="ARBA00022840"/>
    </source>
</evidence>
<keyword evidence="9" id="KW-0067">ATP-binding</keyword>
<evidence type="ECO:0000256" key="5">
    <source>
        <dbReference type="ARBA" id="ARBA00022679"/>
    </source>
</evidence>
<dbReference type="Gene3D" id="3.40.50.620">
    <property type="entry name" value="HUPs"/>
    <property type="match status" value="1"/>
</dbReference>
<feature type="region of interest" description="Disordered" evidence="13">
    <location>
        <begin position="272"/>
        <end position="517"/>
    </location>
</feature>
<organism evidence="15 16">
    <name type="scientific">Tetrapyrgos nigripes</name>
    <dbReference type="NCBI Taxonomy" id="182062"/>
    <lineage>
        <taxon>Eukaryota</taxon>
        <taxon>Fungi</taxon>
        <taxon>Dikarya</taxon>
        <taxon>Basidiomycota</taxon>
        <taxon>Agaricomycotina</taxon>
        <taxon>Agaricomycetes</taxon>
        <taxon>Agaricomycetidae</taxon>
        <taxon>Agaricales</taxon>
        <taxon>Marasmiineae</taxon>
        <taxon>Marasmiaceae</taxon>
        <taxon>Tetrapyrgos</taxon>
    </lineage>
</organism>
<dbReference type="InterPro" id="IPR014729">
    <property type="entry name" value="Rossmann-like_a/b/a_fold"/>
</dbReference>
<evidence type="ECO:0000256" key="8">
    <source>
        <dbReference type="ARBA" id="ARBA00022827"/>
    </source>
</evidence>
<evidence type="ECO:0000256" key="1">
    <source>
        <dbReference type="ARBA" id="ARBA00004726"/>
    </source>
</evidence>
<protein>
    <recommendedName>
        <fullName evidence="2">FAD synthase</fullName>
        <ecNumber evidence="2">2.7.7.2</ecNumber>
    </recommendedName>
    <alternativeName>
        <fullName evidence="10">FAD pyrophosphorylase</fullName>
    </alternativeName>
    <alternativeName>
        <fullName evidence="11">FMN adenylyltransferase</fullName>
    </alternativeName>
</protein>
<keyword evidence="5" id="KW-0808">Transferase</keyword>
<evidence type="ECO:0000256" key="7">
    <source>
        <dbReference type="ARBA" id="ARBA00022741"/>
    </source>
</evidence>
<evidence type="ECO:0000256" key="12">
    <source>
        <dbReference type="ARBA" id="ARBA00049494"/>
    </source>
</evidence>
<evidence type="ECO:0000256" key="3">
    <source>
        <dbReference type="ARBA" id="ARBA00022630"/>
    </source>
</evidence>
<feature type="compositionally biased region" description="Gly residues" evidence="13">
    <location>
        <begin position="426"/>
        <end position="450"/>
    </location>
</feature>
<feature type="compositionally biased region" description="Low complexity" evidence="13">
    <location>
        <begin position="383"/>
        <end position="398"/>
    </location>
</feature>
<comment type="pathway">
    <text evidence="1">Cofactor biosynthesis; FAD biosynthesis; FAD from FMN: step 1/1.</text>
</comment>
<dbReference type="PANTHER" id="PTHR23293">
    <property type="entry name" value="FAD SYNTHETASE-RELATED FMN ADENYLYLTRANSFERASE"/>
    <property type="match status" value="1"/>
</dbReference>
<dbReference type="InterPro" id="IPR002500">
    <property type="entry name" value="PAPS_reduct_dom"/>
</dbReference>
<feature type="domain" description="Phosphoadenosine phosphosulphate reductase" evidence="14">
    <location>
        <begin position="37"/>
        <end position="109"/>
    </location>
</feature>
<evidence type="ECO:0000313" key="15">
    <source>
        <dbReference type="EMBL" id="KAF5348054.1"/>
    </source>
</evidence>
<feature type="compositionally biased region" description="Low complexity" evidence="13">
    <location>
        <begin position="306"/>
        <end position="343"/>
    </location>
</feature>
<dbReference type="PANTHER" id="PTHR23293:SF9">
    <property type="entry name" value="FAD SYNTHASE"/>
    <property type="match status" value="1"/>
</dbReference>
<evidence type="ECO:0000259" key="14">
    <source>
        <dbReference type="Pfam" id="PF01507"/>
    </source>
</evidence>
<evidence type="ECO:0000256" key="13">
    <source>
        <dbReference type="SAM" id="MobiDB-lite"/>
    </source>
</evidence>
<feature type="compositionally biased region" description="Low complexity" evidence="13">
    <location>
        <begin position="416"/>
        <end position="425"/>
    </location>
</feature>
<dbReference type="AlphaFoldDB" id="A0A8H5CVE3"/>
<dbReference type="EC" id="2.7.7.2" evidence="2"/>
<sequence>MDQVYALASSDDAIAPKVKEALDVIDGAIDTHGQENISISFNGGKDCTVLLHLWAAALARRNQNESPIHIPALYISVPSPFPDLEQFIWETAKDYNLDLFHCRPPEEEYDARTVESVVTPGVPSASSTLGPRLGPHLHWSSWVGGDYLTNPPKAVGKSKGGEGMRQALQIYKDKHPNITGILIGRGGVIRMGVTKLSPRCPTDPDWPAFERINPIIDWGYADVWGFLRCRSLTPLRTGKEEGKGVGEEDTGKRRASRDKVLYTSLGSTYNTFPNPALLIPPSEDEDEPSWLSASEDDDDDDDEPETSLPTTASTSTSTSTSNTAPGSTSTSTSTSTSRGPLTSIPLPPPLPLPTEAQPQDLLSPTTVLSGYISSTHTRREGVDVSPSPSPLDMSSPSVDVEEVLRGTTTSGGVETGMGTQPSSMGTSGGTGSGTSGGTGSGTGTGMGTGTGNSTTKAKKGRRRPKTKQTPQTPRYKPAYELVDLHGELERAGRGTVNPAPAPATVKSASTSTSASTR</sequence>
<feature type="compositionally biased region" description="Acidic residues" evidence="13">
    <location>
        <begin position="282"/>
        <end position="305"/>
    </location>
</feature>
<evidence type="ECO:0000256" key="4">
    <source>
        <dbReference type="ARBA" id="ARBA00022643"/>
    </source>
</evidence>
<dbReference type="Pfam" id="PF01507">
    <property type="entry name" value="PAPS_reduct"/>
    <property type="match status" value="1"/>
</dbReference>
<comment type="catalytic activity">
    <reaction evidence="12">
        <text>FMN + ATP + H(+) = FAD + diphosphate</text>
        <dbReference type="Rhea" id="RHEA:17237"/>
        <dbReference type="ChEBI" id="CHEBI:15378"/>
        <dbReference type="ChEBI" id="CHEBI:30616"/>
        <dbReference type="ChEBI" id="CHEBI:33019"/>
        <dbReference type="ChEBI" id="CHEBI:57692"/>
        <dbReference type="ChEBI" id="CHEBI:58210"/>
        <dbReference type="EC" id="2.7.7.2"/>
    </reaction>
</comment>
<feature type="compositionally biased region" description="Basic and acidic residues" evidence="13">
    <location>
        <begin position="482"/>
        <end position="492"/>
    </location>
</feature>
<feature type="compositionally biased region" description="Basic and acidic residues" evidence="13">
    <location>
        <begin position="237"/>
        <end position="258"/>
    </location>
</feature>
<keyword evidence="3" id="KW-0285">Flavoprotein</keyword>
<dbReference type="GO" id="GO:0003919">
    <property type="term" value="F:FMN adenylyltransferase activity"/>
    <property type="evidence" value="ECO:0007669"/>
    <property type="project" value="UniProtKB-EC"/>
</dbReference>
<dbReference type="GO" id="GO:0006747">
    <property type="term" value="P:FAD biosynthetic process"/>
    <property type="evidence" value="ECO:0007669"/>
    <property type="project" value="TreeGrafter"/>
</dbReference>
<keyword evidence="7" id="KW-0547">Nucleotide-binding</keyword>
<dbReference type="GO" id="GO:0005524">
    <property type="term" value="F:ATP binding"/>
    <property type="evidence" value="ECO:0007669"/>
    <property type="project" value="UniProtKB-KW"/>
</dbReference>
<evidence type="ECO:0000313" key="16">
    <source>
        <dbReference type="Proteomes" id="UP000559256"/>
    </source>
</evidence>
<accession>A0A8H5CVE3</accession>
<proteinExistence type="predicted"/>
<keyword evidence="6" id="KW-0548">Nucleotidyltransferase</keyword>
<keyword evidence="4" id="KW-0288">FMN</keyword>
<dbReference type="OrthoDB" id="270728at2759"/>
<evidence type="ECO:0000256" key="2">
    <source>
        <dbReference type="ARBA" id="ARBA00012393"/>
    </source>
</evidence>
<gene>
    <name evidence="15" type="ORF">D9758_010008</name>
</gene>
<name>A0A8H5CVE3_9AGAR</name>
<feature type="compositionally biased region" description="Polar residues" evidence="13">
    <location>
        <begin position="356"/>
        <end position="375"/>
    </location>
</feature>
<evidence type="ECO:0000256" key="11">
    <source>
        <dbReference type="ARBA" id="ARBA00031871"/>
    </source>
</evidence>
<feature type="compositionally biased region" description="Basic residues" evidence="13">
    <location>
        <begin position="456"/>
        <end position="466"/>
    </location>
</feature>
<evidence type="ECO:0000256" key="6">
    <source>
        <dbReference type="ARBA" id="ARBA00022695"/>
    </source>
</evidence>
<reference evidence="15 16" key="1">
    <citation type="journal article" date="2020" name="ISME J.">
        <title>Uncovering the hidden diversity of litter-decomposition mechanisms in mushroom-forming fungi.</title>
        <authorList>
            <person name="Floudas D."/>
            <person name="Bentzer J."/>
            <person name="Ahren D."/>
            <person name="Johansson T."/>
            <person name="Persson P."/>
            <person name="Tunlid A."/>
        </authorList>
    </citation>
    <scope>NUCLEOTIDE SEQUENCE [LARGE SCALE GENOMIC DNA]</scope>
    <source>
        <strain evidence="15 16">CBS 291.85</strain>
    </source>
</reference>
<dbReference type="SUPFAM" id="SSF52402">
    <property type="entry name" value="Adenine nucleotide alpha hydrolases-like"/>
    <property type="match status" value="1"/>
</dbReference>
<dbReference type="EMBL" id="JAACJM010000088">
    <property type="protein sequence ID" value="KAF5348054.1"/>
    <property type="molecule type" value="Genomic_DNA"/>
</dbReference>
<feature type="compositionally biased region" description="Low complexity" evidence="13">
    <location>
        <begin position="502"/>
        <end position="517"/>
    </location>
</feature>
<comment type="caution">
    <text evidence="15">The sequence shown here is derived from an EMBL/GenBank/DDBJ whole genome shotgun (WGS) entry which is preliminary data.</text>
</comment>
<feature type="region of interest" description="Disordered" evidence="13">
    <location>
        <begin position="236"/>
        <end position="258"/>
    </location>
</feature>
<evidence type="ECO:0000256" key="10">
    <source>
        <dbReference type="ARBA" id="ARBA00031145"/>
    </source>
</evidence>
<dbReference type="Proteomes" id="UP000559256">
    <property type="component" value="Unassembled WGS sequence"/>
</dbReference>